<gene>
    <name evidence="1" type="ORF">XAT740_LOCUS21362</name>
</gene>
<evidence type="ECO:0000313" key="1">
    <source>
        <dbReference type="EMBL" id="CAF1158730.1"/>
    </source>
</evidence>
<organism evidence="1 2">
    <name type="scientific">Adineta ricciae</name>
    <name type="common">Rotifer</name>
    <dbReference type="NCBI Taxonomy" id="249248"/>
    <lineage>
        <taxon>Eukaryota</taxon>
        <taxon>Metazoa</taxon>
        <taxon>Spiralia</taxon>
        <taxon>Gnathifera</taxon>
        <taxon>Rotifera</taxon>
        <taxon>Eurotatoria</taxon>
        <taxon>Bdelloidea</taxon>
        <taxon>Adinetida</taxon>
        <taxon>Adinetidae</taxon>
        <taxon>Adineta</taxon>
    </lineage>
</organism>
<comment type="caution">
    <text evidence="1">The sequence shown here is derived from an EMBL/GenBank/DDBJ whole genome shotgun (WGS) entry which is preliminary data.</text>
</comment>
<protein>
    <submittedName>
        <fullName evidence="1">Uncharacterized protein</fullName>
    </submittedName>
</protein>
<dbReference type="PANTHER" id="PTHR35871">
    <property type="entry name" value="EXPRESSED PROTEIN"/>
    <property type="match status" value="1"/>
</dbReference>
<dbReference type="AlphaFoldDB" id="A0A814T8W4"/>
<keyword evidence="2" id="KW-1185">Reference proteome</keyword>
<dbReference type="PANTHER" id="PTHR35871:SF1">
    <property type="entry name" value="CXC1-LIKE CYSTEINE CLUSTER ASSOCIATED WITH KDZ TRANSPOSASES DOMAIN-CONTAINING PROTEIN"/>
    <property type="match status" value="1"/>
</dbReference>
<sequence>MPKPNKRTLQSRSASARRWENAMIPSPPDLPNDEYRVYIDNLKLDFMEKLTLSSIEDLADMCRLECNTKYLSVLLYMSLRYFKIKWNDIDEFLKSIGFMTAQTSHTWADIFLDGDHREFTGDSRGGKHSDSFYDTYPEIEVDAKAFVAEKCSEKSGEFKAMDLARFINKQYCDLNDIDEPINGGYIRSERSCQLDLRRWGAKFEANAQRPYFEGHERDDVVKHRNDFINYFLEHKDYYHTITDGDTPVWSLPDKSPQRILIFHDESTFRSGEVCAKRWFFQEKTPFFSKGRGRSHMVSDFLVQHPSGPFFQLNEHEWKQAVKKYPSLNANNDLVYVERTATASINIGSDAYFNNETILNQFERLFQMLEFKQHYKKHQIDIIVDNARTHTSKAYSLQDFRKSVGGQCTVDSIEYLDADGNPHTIDCFFKEGQNKGKSKGLVEICKDLGIHLPPKIKLEEIRELLSGHPAFQNVTKLETLALKYKVNVVFCPKYHCELNAIEGLWCSQKAFVRSRTDQTFDKMIKLISESRVYFVQREIALKLFRRFWRSLEAYSQGQTYGEVLKLFFSQLCSASIQSHRRISNDNINDD</sequence>
<dbReference type="GO" id="GO:0003676">
    <property type="term" value="F:nucleic acid binding"/>
    <property type="evidence" value="ECO:0007669"/>
    <property type="project" value="InterPro"/>
</dbReference>
<reference evidence="1" key="1">
    <citation type="submission" date="2021-02" db="EMBL/GenBank/DDBJ databases">
        <authorList>
            <person name="Nowell W R."/>
        </authorList>
    </citation>
    <scope>NUCLEOTIDE SEQUENCE</scope>
</reference>
<evidence type="ECO:0000313" key="2">
    <source>
        <dbReference type="Proteomes" id="UP000663828"/>
    </source>
</evidence>
<dbReference type="Proteomes" id="UP000663828">
    <property type="component" value="Unassembled WGS sequence"/>
</dbReference>
<dbReference type="InterPro" id="IPR036397">
    <property type="entry name" value="RNaseH_sf"/>
</dbReference>
<dbReference type="EMBL" id="CAJNOR010001531">
    <property type="protein sequence ID" value="CAF1158730.1"/>
    <property type="molecule type" value="Genomic_DNA"/>
</dbReference>
<accession>A0A814T8W4</accession>
<dbReference type="Gene3D" id="3.30.420.10">
    <property type="entry name" value="Ribonuclease H-like superfamily/Ribonuclease H"/>
    <property type="match status" value="1"/>
</dbReference>
<name>A0A814T8W4_ADIRI</name>
<proteinExistence type="predicted"/>